<feature type="region of interest" description="Disordered" evidence="1">
    <location>
        <begin position="189"/>
        <end position="235"/>
    </location>
</feature>
<feature type="compositionally biased region" description="Polar residues" evidence="1">
    <location>
        <begin position="210"/>
        <end position="227"/>
    </location>
</feature>
<dbReference type="Proteomes" id="UP000471120">
    <property type="component" value="Unassembled WGS sequence"/>
</dbReference>
<proteinExistence type="predicted"/>
<dbReference type="InterPro" id="IPR005149">
    <property type="entry name" value="Tscrpt_reg_PadR_N"/>
</dbReference>
<dbReference type="InterPro" id="IPR011991">
    <property type="entry name" value="ArsR-like_HTH"/>
</dbReference>
<evidence type="ECO:0000259" key="2">
    <source>
        <dbReference type="Pfam" id="PF03551"/>
    </source>
</evidence>
<reference evidence="3 4" key="1">
    <citation type="submission" date="2018-07" db="EMBL/GenBank/DDBJ databases">
        <title>Genome sequence of Rhodococcus rhodnii ATCC 35071 from Rhodnius prolixus.</title>
        <authorList>
            <person name="Patel V."/>
            <person name="Vogel K.J."/>
        </authorList>
    </citation>
    <scope>NUCLEOTIDE SEQUENCE [LARGE SCALE GENOMIC DNA]</scope>
    <source>
        <strain evidence="3 4">ATCC 35071</strain>
    </source>
</reference>
<organism evidence="3 4">
    <name type="scientific">Rhodococcus rhodnii</name>
    <dbReference type="NCBI Taxonomy" id="38312"/>
    <lineage>
        <taxon>Bacteria</taxon>
        <taxon>Bacillati</taxon>
        <taxon>Actinomycetota</taxon>
        <taxon>Actinomycetes</taxon>
        <taxon>Mycobacteriales</taxon>
        <taxon>Nocardiaceae</taxon>
        <taxon>Rhodococcus</taxon>
    </lineage>
</organism>
<dbReference type="RefSeq" id="WP_010837379.1">
    <property type="nucleotide sequence ID" value="NZ_QRCM01000001.1"/>
</dbReference>
<protein>
    <submittedName>
        <fullName evidence="3">PadR family transcriptional regulator</fullName>
    </submittedName>
</protein>
<accession>A0A6P2CIZ8</accession>
<sequence length="235" mass="24826">MPAVTSSPLALTVLGLLAERPMHPYEMTQLARTRRGTLVKVSPGTLYHSVGRLEGDGFVRAVGTDRSGNRPERTVYEITDAGRTAFLERVAAILETPADEFPQFPLGLAEAHNLPKDEAAALVRRRIAALEATLAELDVAAAGAVRAGVPELFRLGSEHRRVVLAAEARWLHTLAGRIESGDLPWLDSPAVQDAIGGGADDPTAPAENASAPTENASAPTENASALTENEAEDPA</sequence>
<dbReference type="Gene3D" id="1.10.10.10">
    <property type="entry name" value="Winged helix-like DNA-binding domain superfamily/Winged helix DNA-binding domain"/>
    <property type="match status" value="1"/>
</dbReference>
<dbReference type="AlphaFoldDB" id="A0A6P2CIZ8"/>
<evidence type="ECO:0000256" key="1">
    <source>
        <dbReference type="SAM" id="MobiDB-lite"/>
    </source>
</evidence>
<dbReference type="EMBL" id="QRCM01000001">
    <property type="protein sequence ID" value="TXG91731.1"/>
    <property type="molecule type" value="Genomic_DNA"/>
</dbReference>
<dbReference type="PANTHER" id="PTHR43252:SF2">
    <property type="entry name" value="TRANSCRIPTION REGULATOR, PADR-LIKE FAMILY"/>
    <property type="match status" value="1"/>
</dbReference>
<dbReference type="Pfam" id="PF03551">
    <property type="entry name" value="PadR"/>
    <property type="match status" value="1"/>
</dbReference>
<dbReference type="InterPro" id="IPR036390">
    <property type="entry name" value="WH_DNA-bd_sf"/>
</dbReference>
<dbReference type="CDD" id="cd00090">
    <property type="entry name" value="HTH_ARSR"/>
    <property type="match status" value="1"/>
</dbReference>
<comment type="caution">
    <text evidence="3">The sequence shown here is derived from an EMBL/GenBank/DDBJ whole genome shotgun (WGS) entry which is preliminary data.</text>
</comment>
<feature type="domain" description="Transcription regulator PadR N-terminal" evidence="2">
    <location>
        <begin position="13"/>
        <end position="86"/>
    </location>
</feature>
<name>A0A6P2CIZ8_9NOCA</name>
<dbReference type="SUPFAM" id="SSF46785">
    <property type="entry name" value="Winged helix' DNA-binding domain"/>
    <property type="match status" value="1"/>
</dbReference>
<dbReference type="PANTHER" id="PTHR43252">
    <property type="entry name" value="TRANSCRIPTIONAL REGULATOR YQJI"/>
    <property type="match status" value="1"/>
</dbReference>
<evidence type="ECO:0000313" key="4">
    <source>
        <dbReference type="Proteomes" id="UP000471120"/>
    </source>
</evidence>
<evidence type="ECO:0000313" key="3">
    <source>
        <dbReference type="EMBL" id="TXG91731.1"/>
    </source>
</evidence>
<dbReference type="InterPro" id="IPR036388">
    <property type="entry name" value="WH-like_DNA-bd_sf"/>
</dbReference>
<gene>
    <name evidence="3" type="ORF">DW322_17970</name>
</gene>